<protein>
    <recommendedName>
        <fullName evidence="2">Tyrosinase copper-binding domain-containing protein</fullName>
    </recommendedName>
</protein>
<feature type="domain" description="Tyrosinase copper-binding" evidence="2">
    <location>
        <begin position="307"/>
        <end position="318"/>
    </location>
</feature>
<accession>A0A9P4WHE2</accession>
<evidence type="ECO:0000259" key="2">
    <source>
        <dbReference type="PROSITE" id="PS00498"/>
    </source>
</evidence>
<organism evidence="3 4">
    <name type="scientific">Didymella heteroderae</name>
    <dbReference type="NCBI Taxonomy" id="1769908"/>
    <lineage>
        <taxon>Eukaryota</taxon>
        <taxon>Fungi</taxon>
        <taxon>Dikarya</taxon>
        <taxon>Ascomycota</taxon>
        <taxon>Pezizomycotina</taxon>
        <taxon>Dothideomycetes</taxon>
        <taxon>Pleosporomycetidae</taxon>
        <taxon>Pleosporales</taxon>
        <taxon>Pleosporineae</taxon>
        <taxon>Didymellaceae</taxon>
        <taxon>Didymella</taxon>
    </lineage>
</organism>
<proteinExistence type="predicted"/>
<dbReference type="OrthoDB" id="6132182at2759"/>
<evidence type="ECO:0000256" key="1">
    <source>
        <dbReference type="ARBA" id="ARBA00022723"/>
    </source>
</evidence>
<dbReference type="InterPro" id="IPR002227">
    <property type="entry name" value="Tyrosinase_Cu-bd"/>
</dbReference>
<gene>
    <name evidence="3" type="ORF">E8E12_001735</name>
</gene>
<evidence type="ECO:0000313" key="3">
    <source>
        <dbReference type="EMBL" id="KAF3032426.1"/>
    </source>
</evidence>
<sequence length="388" mass="43102">MRFSTIATAALIGSASATFKFGEQEALAAKAVFNIGLHAAQDGYPSPHTCTLKNVAVRREWSTLSKNEKLNYIDAVKCIHSKPALTPSAVSAGAKSRFDDFVVTHVIQTYWVHGTANFLAWHRYYIWAYEQLLRNECGYKGHLPYHNWAWWAEDPSKSPLLDGSETSIGGDGEYIAGRNYTCVGQISSCYIKLQPGQGGGCIKSGPMKNWTMNLGPIDTKWPNIKKNPSADGLGYNPRCLSRDLTKDASMGATDKIISDLIKNSNDIHTFQNLVQGDFPNKYIGVHSAGHYTIGGDAGTDFFNSPSDPYFYFHHAQIDRVWWIWQNQDIKNRQNAIADTITFLNLPPSRNGTLNDTISLGDMFETQFPNITQGDAMNTLAGPFCYIYA</sequence>
<dbReference type="PANTHER" id="PTHR11474:SF116">
    <property type="entry name" value="TYROSINASE"/>
    <property type="match status" value="1"/>
</dbReference>
<dbReference type="PANTHER" id="PTHR11474">
    <property type="entry name" value="TYROSINASE FAMILY MEMBER"/>
    <property type="match status" value="1"/>
</dbReference>
<dbReference type="Gene3D" id="1.10.1280.10">
    <property type="entry name" value="Di-copper center containing domain from catechol oxidase"/>
    <property type="match status" value="1"/>
</dbReference>
<dbReference type="InterPro" id="IPR008922">
    <property type="entry name" value="Di-copper_centre_dom_sf"/>
</dbReference>
<dbReference type="PROSITE" id="PS00498">
    <property type="entry name" value="TYROSINASE_2"/>
    <property type="match status" value="1"/>
</dbReference>
<dbReference type="SUPFAM" id="SSF48056">
    <property type="entry name" value="Di-copper centre-containing domain"/>
    <property type="match status" value="1"/>
</dbReference>
<dbReference type="GO" id="GO:0046872">
    <property type="term" value="F:metal ion binding"/>
    <property type="evidence" value="ECO:0007669"/>
    <property type="project" value="UniProtKB-KW"/>
</dbReference>
<name>A0A9P4WHE2_9PLEO</name>
<keyword evidence="1" id="KW-0479">Metal-binding</keyword>
<dbReference type="PRINTS" id="PR00092">
    <property type="entry name" value="TYROSINASE"/>
</dbReference>
<dbReference type="Pfam" id="PF00264">
    <property type="entry name" value="Tyrosinase"/>
    <property type="match status" value="1"/>
</dbReference>
<comment type="caution">
    <text evidence="3">The sequence shown here is derived from an EMBL/GenBank/DDBJ whole genome shotgun (WGS) entry which is preliminary data.</text>
</comment>
<dbReference type="AlphaFoldDB" id="A0A9P4WHE2"/>
<dbReference type="GO" id="GO:0016491">
    <property type="term" value="F:oxidoreductase activity"/>
    <property type="evidence" value="ECO:0007669"/>
    <property type="project" value="InterPro"/>
</dbReference>
<dbReference type="InterPro" id="IPR050316">
    <property type="entry name" value="Tyrosinase/Hemocyanin"/>
</dbReference>
<dbReference type="EMBL" id="SWKV01000101">
    <property type="protein sequence ID" value="KAF3032426.1"/>
    <property type="molecule type" value="Genomic_DNA"/>
</dbReference>
<keyword evidence="4" id="KW-1185">Reference proteome</keyword>
<reference evidence="3" key="1">
    <citation type="submission" date="2019-04" db="EMBL/GenBank/DDBJ databases">
        <title>Sequencing of skin fungus with MAO and IRED activity.</title>
        <authorList>
            <person name="Marsaioli A.J."/>
            <person name="Bonatto J.M.C."/>
            <person name="Reis Junior O."/>
        </authorList>
    </citation>
    <scope>NUCLEOTIDE SEQUENCE</scope>
    <source>
        <strain evidence="3">28M1</strain>
    </source>
</reference>
<dbReference type="Proteomes" id="UP000758155">
    <property type="component" value="Unassembled WGS sequence"/>
</dbReference>
<evidence type="ECO:0000313" key="4">
    <source>
        <dbReference type="Proteomes" id="UP000758155"/>
    </source>
</evidence>